<dbReference type="HOGENOM" id="CLU_1352999_0_0_0"/>
<organism evidence="1 2">
    <name type="scientific">Fusobacterium vincentii 4_1_13</name>
    <dbReference type="NCBI Taxonomy" id="469606"/>
    <lineage>
        <taxon>Bacteria</taxon>
        <taxon>Fusobacteriati</taxon>
        <taxon>Fusobacteriota</taxon>
        <taxon>Fusobacteriia</taxon>
        <taxon>Fusobacteriales</taxon>
        <taxon>Fusobacteriaceae</taxon>
        <taxon>Fusobacterium</taxon>
    </lineage>
</organism>
<reference evidence="1 2" key="1">
    <citation type="submission" date="2011-10" db="EMBL/GenBank/DDBJ databases">
        <title>The Genome Sequence of Fusobacterium sp. 4_1_13.</title>
        <authorList>
            <consortium name="The Broad Institute Genome Sequencing Platform"/>
            <person name="Earl A."/>
            <person name="Ward D."/>
            <person name="Feldgarden M."/>
            <person name="Gevers D."/>
            <person name="Strauss J."/>
            <person name="Ambrose C."/>
            <person name="Allen-Vercoe E."/>
            <person name="Young S.K."/>
            <person name="Zeng Q."/>
            <person name="Gargeya S."/>
            <person name="Fitzgerald M."/>
            <person name="Haas B."/>
            <person name="Abouelleil A."/>
            <person name="Alvarado L."/>
            <person name="Arachchi H.M."/>
            <person name="Berlin A."/>
            <person name="Brown A."/>
            <person name="Chapman S.B."/>
            <person name="Chen Z."/>
            <person name="Dunbar C."/>
            <person name="Freedman E."/>
            <person name="Gearin G."/>
            <person name="Goldberg J."/>
            <person name="Griggs A."/>
            <person name="Gujja S."/>
            <person name="Heiman D."/>
            <person name="Howarth C."/>
            <person name="Larson L."/>
            <person name="Lui A."/>
            <person name="MacDonald P.J."/>
            <person name="Montmayeur A."/>
            <person name="Murphy C."/>
            <person name="Neiman D."/>
            <person name="Pearson M."/>
            <person name="Priest M."/>
            <person name="Roberts A."/>
            <person name="Saif S."/>
            <person name="Shea T."/>
            <person name="Shenoy N."/>
            <person name="Sisk P."/>
            <person name="Stolte C."/>
            <person name="Sykes S."/>
            <person name="Wortman J."/>
            <person name="Nusbaum C."/>
            <person name="Birren B."/>
        </authorList>
    </citation>
    <scope>NUCLEOTIDE SEQUENCE [LARGE SCALE GENOMIC DNA]</scope>
    <source>
        <strain evidence="1 2">4_1_13</strain>
    </source>
</reference>
<name>A0A0M1VVX9_FUSVC</name>
<evidence type="ECO:0000313" key="1">
    <source>
        <dbReference type="EMBL" id="EEO40600.1"/>
    </source>
</evidence>
<evidence type="ECO:0000313" key="2">
    <source>
        <dbReference type="Proteomes" id="UP000004925"/>
    </source>
</evidence>
<accession>A0A0M1VVX9</accession>
<dbReference type="Proteomes" id="UP000004925">
    <property type="component" value="Unassembled WGS sequence"/>
</dbReference>
<sequence>MNKKIITLHWNEGERISNSIIESFYNIENFKDNIEKNQIYKKLLLTSDEVLKKKINEKVDDREYIVDCNFSKLMENTKIDKILFYLNDKTSLSLSKDKKIAIQFENINLNDLTVLFTKEGIENQKNINFVSVENNNKNMISNVFFEKNLKLNKNMISEIEIINKDESHDKYLENFTRRLKEKYNKKVNIPKKEKNTDRGIER</sequence>
<protein>
    <submittedName>
        <fullName evidence="1">Uncharacterized protein</fullName>
    </submittedName>
</protein>
<dbReference type="RefSeq" id="WP_008803200.1">
    <property type="nucleotide sequence ID" value="NZ_KQ235737.1"/>
</dbReference>
<proteinExistence type="predicted"/>
<dbReference type="EMBL" id="ACDE02000019">
    <property type="protein sequence ID" value="EEO40600.1"/>
    <property type="molecule type" value="Genomic_DNA"/>
</dbReference>
<comment type="caution">
    <text evidence="1">The sequence shown here is derived from an EMBL/GenBank/DDBJ whole genome shotgun (WGS) entry which is preliminary data.</text>
</comment>
<gene>
    <name evidence="1" type="ORF">FSCG_01313</name>
</gene>
<dbReference type="AlphaFoldDB" id="A0A0M1VVX9"/>